<proteinExistence type="predicted"/>
<organism evidence="1">
    <name type="scientific">Siphoviridae sp. ct5jB2</name>
    <dbReference type="NCBI Taxonomy" id="2825337"/>
    <lineage>
        <taxon>Viruses</taxon>
        <taxon>Duplodnaviria</taxon>
        <taxon>Heunggongvirae</taxon>
        <taxon>Uroviricota</taxon>
        <taxon>Caudoviricetes</taxon>
    </lineage>
</organism>
<protein>
    <submittedName>
        <fullName evidence="1">Uncharacterized protein</fullName>
    </submittedName>
</protein>
<reference evidence="1" key="1">
    <citation type="journal article" date="2021" name="Proc. Natl. Acad. Sci. U.S.A.">
        <title>A Catalog of Tens of Thousands of Viruses from Human Metagenomes Reveals Hidden Associations with Chronic Diseases.</title>
        <authorList>
            <person name="Tisza M.J."/>
            <person name="Buck C.B."/>
        </authorList>
    </citation>
    <scope>NUCLEOTIDE SEQUENCE</scope>
    <source>
        <strain evidence="1">Ct5jB2</strain>
    </source>
</reference>
<accession>A0A8S5TTH7</accession>
<dbReference type="EMBL" id="BK015927">
    <property type="protein sequence ID" value="DAF85499.1"/>
    <property type="molecule type" value="Genomic_DNA"/>
</dbReference>
<sequence length="38" mass="4528">MRLHFRQAHDFPTISPPIISIIRSRNKQVAYNFLCRSN</sequence>
<evidence type="ECO:0000313" key="1">
    <source>
        <dbReference type="EMBL" id="DAF85499.1"/>
    </source>
</evidence>
<name>A0A8S5TTH7_9CAUD</name>